<feature type="region of interest" description="Disordered" evidence="3">
    <location>
        <begin position="646"/>
        <end position="666"/>
    </location>
</feature>
<evidence type="ECO:0000256" key="3">
    <source>
        <dbReference type="SAM" id="MobiDB-lite"/>
    </source>
</evidence>
<evidence type="ECO:0000313" key="7">
    <source>
        <dbReference type="Proteomes" id="UP000694522"/>
    </source>
</evidence>
<dbReference type="InterPro" id="IPR018358">
    <property type="entry name" value="Disintegrin_CS"/>
</dbReference>
<organism evidence="6 7">
    <name type="scientific">Amazona collaria</name>
    <name type="common">yellow-billed parrot</name>
    <dbReference type="NCBI Taxonomy" id="241587"/>
    <lineage>
        <taxon>Eukaryota</taxon>
        <taxon>Metazoa</taxon>
        <taxon>Chordata</taxon>
        <taxon>Craniata</taxon>
        <taxon>Vertebrata</taxon>
        <taxon>Euteleostomi</taxon>
        <taxon>Archelosauria</taxon>
        <taxon>Archosauria</taxon>
        <taxon>Dinosauria</taxon>
        <taxon>Saurischia</taxon>
        <taxon>Theropoda</taxon>
        <taxon>Coelurosauria</taxon>
        <taxon>Aves</taxon>
        <taxon>Neognathae</taxon>
        <taxon>Neoaves</taxon>
        <taxon>Telluraves</taxon>
        <taxon>Australaves</taxon>
        <taxon>Psittaciformes</taxon>
        <taxon>Psittacidae</taxon>
        <taxon>Amazona</taxon>
    </lineage>
</organism>
<evidence type="ECO:0000313" key="6">
    <source>
        <dbReference type="Ensembl" id="ENSACOP00000024491.1"/>
    </source>
</evidence>
<dbReference type="PROSITE" id="PS00427">
    <property type="entry name" value="DISINTEGRIN_1"/>
    <property type="match status" value="1"/>
</dbReference>
<evidence type="ECO:0000259" key="4">
    <source>
        <dbReference type="PROSITE" id="PS50214"/>
    </source>
</evidence>
<dbReference type="GO" id="GO:0005886">
    <property type="term" value="C:plasma membrane"/>
    <property type="evidence" value="ECO:0007669"/>
    <property type="project" value="TreeGrafter"/>
</dbReference>
<name>A0A8B9GP93_9PSIT</name>
<feature type="compositionally biased region" description="Gly residues" evidence="3">
    <location>
        <begin position="650"/>
        <end position="666"/>
    </location>
</feature>
<evidence type="ECO:0000256" key="1">
    <source>
        <dbReference type="ARBA" id="ARBA00023157"/>
    </source>
</evidence>
<dbReference type="InterPro" id="IPR036436">
    <property type="entry name" value="Disintegrin_dom_sf"/>
</dbReference>
<keyword evidence="7" id="KW-1185">Reference proteome</keyword>
<evidence type="ECO:0000259" key="5">
    <source>
        <dbReference type="PROSITE" id="PS50215"/>
    </source>
</evidence>
<dbReference type="AlphaFoldDB" id="A0A8B9GP93"/>
<keyword evidence="1 2" id="KW-1015">Disulfide bond</keyword>
<dbReference type="PROSITE" id="PS50215">
    <property type="entry name" value="ADAM_MEPRO"/>
    <property type="match status" value="1"/>
</dbReference>
<dbReference type="InterPro" id="IPR001762">
    <property type="entry name" value="Disintegrin_dom"/>
</dbReference>
<dbReference type="PROSITE" id="PS50214">
    <property type="entry name" value="DISINTEGRIN_2"/>
    <property type="match status" value="1"/>
</dbReference>
<dbReference type="GO" id="GO:0007339">
    <property type="term" value="P:binding of sperm to zona pellucida"/>
    <property type="evidence" value="ECO:0007669"/>
    <property type="project" value="TreeGrafter"/>
</dbReference>
<dbReference type="InterPro" id="IPR034027">
    <property type="entry name" value="Reprolysin_adamalysin"/>
</dbReference>
<evidence type="ECO:0000256" key="2">
    <source>
        <dbReference type="PROSITE-ProRule" id="PRU00276"/>
    </source>
</evidence>
<dbReference type="InterPro" id="IPR006586">
    <property type="entry name" value="ADAM_Cys-rich"/>
</dbReference>
<dbReference type="CDD" id="cd04269">
    <property type="entry name" value="ZnMc_adamalysin_II_like"/>
    <property type="match status" value="1"/>
</dbReference>
<feature type="domain" description="Peptidase M12B" evidence="5">
    <location>
        <begin position="133"/>
        <end position="273"/>
    </location>
</feature>
<dbReference type="InterPro" id="IPR024079">
    <property type="entry name" value="MetalloPept_cat_dom_sf"/>
</dbReference>
<reference evidence="6" key="1">
    <citation type="submission" date="2025-08" db="UniProtKB">
        <authorList>
            <consortium name="Ensembl"/>
        </authorList>
    </citation>
    <scope>IDENTIFICATION</scope>
</reference>
<protein>
    <submittedName>
        <fullName evidence="6">Uncharacterized protein</fullName>
    </submittedName>
</protein>
<dbReference type="SMART" id="SM00608">
    <property type="entry name" value="ACR"/>
    <property type="match status" value="1"/>
</dbReference>
<dbReference type="SMART" id="SM00050">
    <property type="entry name" value="DISIN"/>
    <property type="match status" value="1"/>
</dbReference>
<dbReference type="SUPFAM" id="SSF55486">
    <property type="entry name" value="Metalloproteases ('zincins'), catalytic domain"/>
    <property type="match status" value="1"/>
</dbReference>
<accession>A0A8B9GP93</accession>
<dbReference type="GO" id="GO:0006508">
    <property type="term" value="P:proteolysis"/>
    <property type="evidence" value="ECO:0007669"/>
    <property type="project" value="InterPro"/>
</dbReference>
<dbReference type="FunFam" id="4.10.70.10:FF:000001">
    <property type="entry name" value="Disintegrin and metalloproteinase domain-containing protein 22"/>
    <property type="match status" value="1"/>
</dbReference>
<dbReference type="GO" id="GO:0004222">
    <property type="term" value="F:metalloendopeptidase activity"/>
    <property type="evidence" value="ECO:0007669"/>
    <property type="project" value="InterPro"/>
</dbReference>
<proteinExistence type="predicted"/>
<dbReference type="Pfam" id="PF08516">
    <property type="entry name" value="ADAM_CR"/>
    <property type="match status" value="1"/>
</dbReference>
<dbReference type="Ensembl" id="ENSACOT00000025330.1">
    <property type="protein sequence ID" value="ENSACOP00000024491.1"/>
    <property type="gene ID" value="ENSACOG00000016433.1"/>
</dbReference>
<feature type="domain" description="Disintegrin" evidence="4">
    <location>
        <begin position="283"/>
        <end position="370"/>
    </location>
</feature>
<dbReference type="Gene3D" id="4.10.70.10">
    <property type="entry name" value="Disintegrin domain"/>
    <property type="match status" value="1"/>
</dbReference>
<dbReference type="PANTHER" id="PTHR11905">
    <property type="entry name" value="ADAM A DISINTEGRIN AND METALLOPROTEASE DOMAIN"/>
    <property type="match status" value="1"/>
</dbReference>
<dbReference type="Pfam" id="PF00200">
    <property type="entry name" value="Disintegrin"/>
    <property type="match status" value="1"/>
</dbReference>
<reference evidence="6" key="2">
    <citation type="submission" date="2025-09" db="UniProtKB">
        <authorList>
            <consortium name="Ensembl"/>
        </authorList>
    </citation>
    <scope>IDENTIFICATION</scope>
</reference>
<dbReference type="Gene3D" id="3.40.390.10">
    <property type="entry name" value="Collagenase (Catalytic Domain)"/>
    <property type="match status" value="2"/>
</dbReference>
<feature type="disulfide bond" evidence="2">
    <location>
        <begin position="229"/>
        <end position="234"/>
    </location>
</feature>
<dbReference type="InterPro" id="IPR001590">
    <property type="entry name" value="Peptidase_M12B"/>
</dbReference>
<comment type="caution">
    <text evidence="2">Lacks conserved residue(s) required for the propagation of feature annotation.</text>
</comment>
<dbReference type="PANTHER" id="PTHR11905:SF158">
    <property type="entry name" value="DISINTEGRIN AND METALLOPROTEINASE DOMAIN-CONTAINING PROTEIN 18"/>
    <property type="match status" value="1"/>
</dbReference>
<dbReference type="GO" id="GO:0008584">
    <property type="term" value="P:male gonad development"/>
    <property type="evidence" value="ECO:0007669"/>
    <property type="project" value="TreeGrafter"/>
</dbReference>
<dbReference type="GO" id="GO:0007155">
    <property type="term" value="P:cell adhesion"/>
    <property type="evidence" value="ECO:0007669"/>
    <property type="project" value="TreeGrafter"/>
</dbReference>
<dbReference type="Proteomes" id="UP000694522">
    <property type="component" value="Unplaced"/>
</dbReference>
<dbReference type="Pfam" id="PF01421">
    <property type="entry name" value="Reprolysin"/>
    <property type="match status" value="2"/>
</dbReference>
<dbReference type="SUPFAM" id="SSF57552">
    <property type="entry name" value="Blood coagulation inhibitor (disintegrin)"/>
    <property type="match status" value="1"/>
</dbReference>
<sequence length="666" mass="71452">MLILPFSALLQAKDAVSYVLSIEGRPYTIRLHPHCYYRGYIGGFPNSAVTLSTCSGLRGLLQFENISYGIEPLGYSPAFEHFVYRVRDGKAAGSLLSMKIHGLHLHDGMLVVIIPVMNNALAAPMCSCVLFQYDHMGSNTKAATQKIIQVFNLVNSVFSPLNVTIVLTSMELWAQGNKVSTAGEAEDLLQQFLQWAKSHLALQPYDTASLLPRIPDLGIGYDESPQCHCPGHICIMSPKALHFSGVKAFSTCSIRDFEAFLRHGGGTCLFSRPRLTGPSSRRAAVCGNGIVEPGEQCDCGAAEACMKDKCCTAGCRFKPGVKCSSGLCCDDCQFKHKHWQCRPAADEQCDLAEFCTGASAPCPPDLYVQDGHGCEQGTGYCYKGRCQSPDLQCQQIYGKGNGCSGCTGELNSQRDRFGHCGLQPRQGFKSCAWRNLRCGKLICTYPHRNPFPTDVAAVAYVYVRGQLCVSLDYLHTGARPDPVLVPPGTKCGSGKVRKRFVIPSSARTWAGCCDGKVCNNKRQCHCYPGWKPPDCLQRGSRLGGSIDSSLQLSNGGQYHGEVMGTGLGSLLRAGRRALVPFCCPTRSVPGAGDGGCDHGMAGAGLLPPPAPPGRGHLPRDPVVGAGLVQTTAPELRWVRCPERMWHSAPRGGGGGGGARGGGGVLR</sequence>